<dbReference type="Pfam" id="PF00768">
    <property type="entry name" value="Peptidase_S11"/>
    <property type="match status" value="1"/>
</dbReference>
<evidence type="ECO:0000256" key="4">
    <source>
        <dbReference type="ARBA" id="ARBA00022960"/>
    </source>
</evidence>
<keyword evidence="5" id="KW-0573">Peptidoglycan synthesis</keyword>
<keyword evidence="4" id="KW-0133">Cell shape</keyword>
<dbReference type="EMBL" id="JADKCH010000001">
    <property type="protein sequence ID" value="MBK8571358.1"/>
    <property type="molecule type" value="Genomic_DNA"/>
</dbReference>
<feature type="active site" description="Acyl-ester intermediate" evidence="7">
    <location>
        <position position="63"/>
    </location>
</feature>
<sequence>MVVGRLGKWRTGTWFLLGLALSAAPPGASARLSLKSASALVLDQSTGQALVEKQAAAVVPIASLTKLMTAMVLLDAHLDPGELLTITSDDKDSLRHSRSRLPVGTRLPREQALLLALLASENRAAHALGRTYPGGLASFVKAMNAKARELGLSGAHFEDPSGLSSGNVATAWDLARIIQAAYRYPEIRDFSTRPETTIQAGRRSIQFPNTNALVRNPRWNIGLSKTGYIEEAGRCLVMQAMLANRPVLVILLDSWGKYTRLGDANRIKQWLETRSGSKG</sequence>
<dbReference type="InterPro" id="IPR012338">
    <property type="entry name" value="Beta-lactam/transpept-like"/>
</dbReference>
<dbReference type="GO" id="GO:0006508">
    <property type="term" value="P:proteolysis"/>
    <property type="evidence" value="ECO:0007669"/>
    <property type="project" value="InterPro"/>
</dbReference>
<feature type="active site" evidence="7">
    <location>
        <position position="120"/>
    </location>
</feature>
<comment type="similarity">
    <text evidence="1 9">Belongs to the peptidase S11 family.</text>
</comment>
<feature type="chain" id="PRO_5036882969" evidence="10">
    <location>
        <begin position="31"/>
        <end position="279"/>
    </location>
</feature>
<feature type="active site" description="Proton acceptor" evidence="7">
    <location>
        <position position="66"/>
    </location>
</feature>
<accession>A0A936F030</accession>
<evidence type="ECO:0000256" key="8">
    <source>
        <dbReference type="PIRSR" id="PIRSR618044-2"/>
    </source>
</evidence>
<keyword evidence="6" id="KW-0961">Cell wall biogenesis/degradation</keyword>
<evidence type="ECO:0000256" key="1">
    <source>
        <dbReference type="ARBA" id="ARBA00007164"/>
    </source>
</evidence>
<feature type="binding site" evidence="8">
    <location>
        <position position="225"/>
    </location>
    <ligand>
        <name>substrate</name>
    </ligand>
</feature>
<evidence type="ECO:0000256" key="7">
    <source>
        <dbReference type="PIRSR" id="PIRSR618044-1"/>
    </source>
</evidence>
<evidence type="ECO:0000256" key="5">
    <source>
        <dbReference type="ARBA" id="ARBA00022984"/>
    </source>
</evidence>
<dbReference type="SUPFAM" id="SSF56601">
    <property type="entry name" value="beta-lactamase/transpeptidase-like"/>
    <property type="match status" value="1"/>
</dbReference>
<dbReference type="PRINTS" id="PR00725">
    <property type="entry name" value="DADACBPTASE1"/>
</dbReference>
<feature type="signal peptide" evidence="10">
    <location>
        <begin position="1"/>
        <end position="30"/>
    </location>
</feature>
<evidence type="ECO:0000259" key="11">
    <source>
        <dbReference type="Pfam" id="PF00768"/>
    </source>
</evidence>
<evidence type="ECO:0000313" key="12">
    <source>
        <dbReference type="EMBL" id="MBK8571358.1"/>
    </source>
</evidence>
<dbReference type="GO" id="GO:0008360">
    <property type="term" value="P:regulation of cell shape"/>
    <property type="evidence" value="ECO:0007669"/>
    <property type="project" value="UniProtKB-KW"/>
</dbReference>
<reference evidence="12 13" key="1">
    <citation type="submission" date="2020-10" db="EMBL/GenBank/DDBJ databases">
        <title>Connecting structure to function with the recovery of over 1000 high-quality activated sludge metagenome-assembled genomes encoding full-length rRNA genes using long-read sequencing.</title>
        <authorList>
            <person name="Singleton C.M."/>
            <person name="Petriglieri F."/>
            <person name="Kristensen J.M."/>
            <person name="Kirkegaard R.H."/>
            <person name="Michaelsen T.Y."/>
            <person name="Andersen M.H."/>
            <person name="Karst S.M."/>
            <person name="Dueholm M.S."/>
            <person name="Nielsen P.H."/>
            <person name="Albertsen M."/>
        </authorList>
    </citation>
    <scope>NUCLEOTIDE SEQUENCE [LARGE SCALE GENOMIC DNA]</scope>
    <source>
        <strain evidence="12">OdNE_18-Q3-R46-58_MAXAC.008</strain>
    </source>
</reference>
<feature type="domain" description="Peptidase S11 D-alanyl-D-alanine carboxypeptidase A N-terminal" evidence="11">
    <location>
        <begin position="32"/>
        <end position="253"/>
    </location>
</feature>
<dbReference type="GO" id="GO:0071555">
    <property type="term" value="P:cell wall organization"/>
    <property type="evidence" value="ECO:0007669"/>
    <property type="project" value="UniProtKB-KW"/>
</dbReference>
<dbReference type="GO" id="GO:0009252">
    <property type="term" value="P:peptidoglycan biosynthetic process"/>
    <property type="evidence" value="ECO:0007669"/>
    <property type="project" value="UniProtKB-KW"/>
</dbReference>
<dbReference type="GO" id="GO:0009002">
    <property type="term" value="F:serine-type D-Ala-D-Ala carboxypeptidase activity"/>
    <property type="evidence" value="ECO:0007669"/>
    <property type="project" value="InterPro"/>
</dbReference>
<proteinExistence type="inferred from homology"/>
<comment type="caution">
    <text evidence="12">The sequence shown here is derived from an EMBL/GenBank/DDBJ whole genome shotgun (WGS) entry which is preliminary data.</text>
</comment>
<evidence type="ECO:0000256" key="2">
    <source>
        <dbReference type="ARBA" id="ARBA00022729"/>
    </source>
</evidence>
<evidence type="ECO:0000256" key="3">
    <source>
        <dbReference type="ARBA" id="ARBA00022801"/>
    </source>
</evidence>
<dbReference type="PANTHER" id="PTHR21581:SF26">
    <property type="entry name" value="D-ALANYL-D-ALANINE ENDOPEPTIDASE"/>
    <property type="match status" value="1"/>
</dbReference>
<dbReference type="Proteomes" id="UP000709959">
    <property type="component" value="Unassembled WGS sequence"/>
</dbReference>
<keyword evidence="3 12" id="KW-0378">Hydrolase</keyword>
<organism evidence="12 13">
    <name type="scientific">Candidatus Geothrix odensensis</name>
    <dbReference type="NCBI Taxonomy" id="2954440"/>
    <lineage>
        <taxon>Bacteria</taxon>
        <taxon>Pseudomonadati</taxon>
        <taxon>Acidobacteriota</taxon>
        <taxon>Holophagae</taxon>
        <taxon>Holophagales</taxon>
        <taxon>Holophagaceae</taxon>
        <taxon>Geothrix</taxon>
    </lineage>
</organism>
<protein>
    <submittedName>
        <fullName evidence="12">Serine hydrolase</fullName>
    </submittedName>
</protein>
<name>A0A936F030_9BACT</name>
<gene>
    <name evidence="12" type="ORF">IPN91_01695</name>
</gene>
<evidence type="ECO:0000256" key="9">
    <source>
        <dbReference type="RuleBase" id="RU004016"/>
    </source>
</evidence>
<dbReference type="InterPro" id="IPR018044">
    <property type="entry name" value="Peptidase_S11"/>
</dbReference>
<dbReference type="Gene3D" id="3.40.710.10">
    <property type="entry name" value="DD-peptidase/beta-lactamase superfamily"/>
    <property type="match status" value="1"/>
</dbReference>
<keyword evidence="2 10" id="KW-0732">Signal</keyword>
<evidence type="ECO:0000256" key="6">
    <source>
        <dbReference type="ARBA" id="ARBA00023316"/>
    </source>
</evidence>
<dbReference type="AlphaFoldDB" id="A0A936F030"/>
<dbReference type="PANTHER" id="PTHR21581">
    <property type="entry name" value="D-ALANYL-D-ALANINE CARBOXYPEPTIDASE"/>
    <property type="match status" value="1"/>
</dbReference>
<evidence type="ECO:0000313" key="13">
    <source>
        <dbReference type="Proteomes" id="UP000709959"/>
    </source>
</evidence>
<evidence type="ECO:0000256" key="10">
    <source>
        <dbReference type="SAM" id="SignalP"/>
    </source>
</evidence>
<dbReference type="InterPro" id="IPR001967">
    <property type="entry name" value="Peptidase_S11_N"/>
</dbReference>